<dbReference type="SUPFAM" id="SSF53756">
    <property type="entry name" value="UDP-Glycosyltransferase/glycogen phosphorylase"/>
    <property type="match status" value="1"/>
</dbReference>
<dbReference type="CDD" id="cd03801">
    <property type="entry name" value="GT4_PimA-like"/>
    <property type="match status" value="1"/>
</dbReference>
<evidence type="ECO:0000313" key="3">
    <source>
        <dbReference type="EMBL" id="TDB59254.1"/>
    </source>
</evidence>
<comment type="caution">
    <text evidence="3">The sequence shown here is derived from an EMBL/GenBank/DDBJ whole genome shotgun (WGS) entry which is preliminary data.</text>
</comment>
<accession>A0A1H2MQ63</accession>
<feature type="domain" description="Glycosyl transferase family 1" evidence="1">
    <location>
        <begin position="194"/>
        <end position="325"/>
    </location>
</feature>
<dbReference type="STRING" id="95300.SAMN05216558_1077"/>
<evidence type="ECO:0000259" key="1">
    <source>
        <dbReference type="Pfam" id="PF00534"/>
    </source>
</evidence>
<dbReference type="Proteomes" id="UP000295254">
    <property type="component" value="Unassembled WGS sequence"/>
</dbReference>
<feature type="domain" description="Glycosyltransferase subfamily 4-like N-terminal" evidence="2">
    <location>
        <begin position="15"/>
        <end position="176"/>
    </location>
</feature>
<sequence length="364" mass="40076">MKKIEVLHCAETIKGGIATYFRELLPLQVEALGEGSVGVVIPSSQESELSVPKGVRIFTFPTKNSRISNAFALALVVLKLLKTNQIGALHIHSTFAGASLRPLIKTLSRKVKLVYCPHGWAWDRPMTNRKRKITILVERLLSKFCDRIICISQHEKMLAVQAGISSNKISVVLNGIGDIASPSTTISRDWPIGARKLLFVGRFDQQKGADIFCEALRQLNQDACGVLVGDYVLGDAQKLSIPENVRHAGWLNAHELSDLYASADALVIPSRWEGFGLVATEAMRAGLPVIASEVGGLPEIVVHGKTGLLFKPHCANELIDAIRSLDEKSLLLMGRAGRLRFEELFLVQRTHQEIMNIYQDIKTA</sequence>
<dbReference type="PANTHER" id="PTHR45947:SF3">
    <property type="entry name" value="SULFOQUINOVOSYL TRANSFERASE SQD2"/>
    <property type="match status" value="1"/>
</dbReference>
<dbReference type="EMBL" id="RRZK01000028">
    <property type="protein sequence ID" value="TDB59254.1"/>
    <property type="molecule type" value="Genomic_DNA"/>
</dbReference>
<name>A0A1H2MQ63_PSEVA</name>
<evidence type="ECO:0000259" key="2">
    <source>
        <dbReference type="Pfam" id="PF13439"/>
    </source>
</evidence>
<dbReference type="Gene3D" id="3.40.50.2000">
    <property type="entry name" value="Glycogen Phosphorylase B"/>
    <property type="match status" value="2"/>
</dbReference>
<organism evidence="3 4">
    <name type="scientific">Pseudomonas vancouverensis</name>
    <dbReference type="NCBI Taxonomy" id="95300"/>
    <lineage>
        <taxon>Bacteria</taxon>
        <taxon>Pseudomonadati</taxon>
        <taxon>Pseudomonadota</taxon>
        <taxon>Gammaproteobacteria</taxon>
        <taxon>Pseudomonadales</taxon>
        <taxon>Pseudomonadaceae</taxon>
        <taxon>Pseudomonas</taxon>
    </lineage>
</organism>
<dbReference type="InterPro" id="IPR050194">
    <property type="entry name" value="Glycosyltransferase_grp1"/>
</dbReference>
<dbReference type="InterPro" id="IPR001296">
    <property type="entry name" value="Glyco_trans_1"/>
</dbReference>
<protein>
    <submittedName>
        <fullName evidence="3">Glycosyltransferase family 1 protein</fullName>
    </submittedName>
</protein>
<dbReference type="AlphaFoldDB" id="A0A1H2MQ63"/>
<proteinExistence type="predicted"/>
<dbReference type="GO" id="GO:0016757">
    <property type="term" value="F:glycosyltransferase activity"/>
    <property type="evidence" value="ECO:0007669"/>
    <property type="project" value="InterPro"/>
</dbReference>
<reference evidence="4" key="1">
    <citation type="journal article" date="2019" name="bioRxiv">
        <title>Bacterially produced spermidine induces plant systemic susceptibility to pathogens.</title>
        <authorList>
            <person name="Melnyk R.A."/>
            <person name="Beskrovnaya P.A."/>
            <person name="Liu Z."/>
            <person name="Song Y."/>
            <person name="Haney C.H."/>
        </authorList>
    </citation>
    <scope>NUCLEOTIDE SEQUENCE [LARGE SCALE GENOMIC DNA]</scope>
    <source>
        <strain evidence="4">Dha-51</strain>
    </source>
</reference>
<keyword evidence="3" id="KW-0808">Transferase</keyword>
<gene>
    <name evidence="3" type="ORF">EIY72_19615</name>
</gene>
<dbReference type="RefSeq" id="WP_093217663.1">
    <property type="nucleotide sequence ID" value="NZ_LT629803.1"/>
</dbReference>
<dbReference type="InterPro" id="IPR028098">
    <property type="entry name" value="Glyco_trans_4-like_N"/>
</dbReference>
<keyword evidence="4" id="KW-1185">Reference proteome</keyword>
<evidence type="ECO:0000313" key="4">
    <source>
        <dbReference type="Proteomes" id="UP000295254"/>
    </source>
</evidence>
<dbReference type="Pfam" id="PF13439">
    <property type="entry name" value="Glyco_transf_4"/>
    <property type="match status" value="1"/>
</dbReference>
<dbReference type="OrthoDB" id="9777346at2"/>
<dbReference type="Pfam" id="PF00534">
    <property type="entry name" value="Glycos_transf_1"/>
    <property type="match status" value="1"/>
</dbReference>
<dbReference type="PANTHER" id="PTHR45947">
    <property type="entry name" value="SULFOQUINOVOSYL TRANSFERASE SQD2"/>
    <property type="match status" value="1"/>
</dbReference>